<dbReference type="AlphaFoldDB" id="A0A4S3JIR4"/>
<dbReference type="STRING" id="1220188.A0A4S3JIR4"/>
<evidence type="ECO:0000313" key="6">
    <source>
        <dbReference type="Proteomes" id="UP000308092"/>
    </source>
</evidence>
<keyword evidence="2" id="KW-0812">Transmembrane</keyword>
<keyword evidence="2" id="KW-1133">Transmembrane helix</keyword>
<proteinExistence type="predicted"/>
<organism evidence="5 6">
    <name type="scientific">Aspergillus tanneri</name>
    <dbReference type="NCBI Taxonomy" id="1220188"/>
    <lineage>
        <taxon>Eukaryota</taxon>
        <taxon>Fungi</taxon>
        <taxon>Dikarya</taxon>
        <taxon>Ascomycota</taxon>
        <taxon>Pezizomycotina</taxon>
        <taxon>Eurotiomycetes</taxon>
        <taxon>Eurotiomycetidae</taxon>
        <taxon>Eurotiales</taxon>
        <taxon>Aspergillaceae</taxon>
        <taxon>Aspergillus</taxon>
        <taxon>Aspergillus subgen. Circumdati</taxon>
    </lineage>
</organism>
<keyword evidence="6" id="KW-1185">Reference proteome</keyword>
<dbReference type="Proteomes" id="UP000308092">
    <property type="component" value="Unassembled WGS sequence"/>
</dbReference>
<dbReference type="PANTHER" id="PTHR33741:SF5">
    <property type="entry name" value="TRANSMEMBRANE PROTEIN DDB_G0269096-RELATED"/>
    <property type="match status" value="1"/>
</dbReference>
<comment type="caution">
    <text evidence="5">The sequence shown here is derived from an EMBL/GenBank/DDBJ whole genome shotgun (WGS) entry which is preliminary data.</text>
</comment>
<evidence type="ECO:0000313" key="5">
    <source>
        <dbReference type="EMBL" id="THC93131.1"/>
    </source>
</evidence>
<evidence type="ECO:0000313" key="7">
    <source>
        <dbReference type="Proteomes" id="UP000324241"/>
    </source>
</evidence>
<dbReference type="PANTHER" id="PTHR33741">
    <property type="entry name" value="TRANSMEMBRANE PROTEIN DDB_G0269096-RELATED"/>
    <property type="match status" value="1"/>
</dbReference>
<feature type="transmembrane region" description="Helical" evidence="2">
    <location>
        <begin position="112"/>
        <end position="131"/>
    </location>
</feature>
<keyword evidence="2" id="KW-0472">Membrane</keyword>
<dbReference type="InterPro" id="IPR058581">
    <property type="entry name" value="TM_HPP"/>
</dbReference>
<name>A0A4S3JIR4_9EURO</name>
<evidence type="ECO:0000256" key="1">
    <source>
        <dbReference type="SAM" id="MobiDB-lite"/>
    </source>
</evidence>
<accession>A0A4S3JIR4</accession>
<evidence type="ECO:0000259" key="3">
    <source>
        <dbReference type="Pfam" id="PF04982"/>
    </source>
</evidence>
<dbReference type="VEuPathDB" id="FungiDB:EYZ11_007374"/>
<dbReference type="Pfam" id="PF04982">
    <property type="entry name" value="TM_HPP"/>
    <property type="match status" value="1"/>
</dbReference>
<reference evidence="5 6" key="1">
    <citation type="submission" date="2019-03" db="EMBL/GenBank/DDBJ databases">
        <title>The genome sequence of a newly discovered highly antifungal drug resistant Aspergillus species, Aspergillus tanneri NIH 1004.</title>
        <authorList>
            <person name="Mounaud S."/>
            <person name="Singh I."/>
            <person name="Joardar V."/>
            <person name="Pakala S."/>
            <person name="Pakala S."/>
            <person name="Venepally P."/>
            <person name="Hoover J."/>
            <person name="Nierman W."/>
            <person name="Chung J."/>
            <person name="Losada L."/>
        </authorList>
    </citation>
    <scope>NUCLEOTIDE SEQUENCE [LARGE SCALE GENOMIC DNA]</scope>
    <source>
        <strain evidence="5 6">NIH1004</strain>
    </source>
</reference>
<evidence type="ECO:0000313" key="4">
    <source>
        <dbReference type="EMBL" id="KAA8647668.1"/>
    </source>
</evidence>
<dbReference type="InterPro" id="IPR007065">
    <property type="entry name" value="HPP"/>
</dbReference>
<gene>
    <name evidence="4" type="ORF">ATNIH1004_006362</name>
    <name evidence="5" type="ORF">EYZ11_007374</name>
</gene>
<feature type="transmembrane region" description="Helical" evidence="2">
    <location>
        <begin position="178"/>
        <end position="200"/>
    </location>
</feature>
<dbReference type="RefSeq" id="XP_033427029.1">
    <property type="nucleotide sequence ID" value="XM_033570997.1"/>
</dbReference>
<feature type="region of interest" description="Disordered" evidence="1">
    <location>
        <begin position="222"/>
        <end position="241"/>
    </location>
</feature>
<dbReference type="Proteomes" id="UP000324241">
    <property type="component" value="Unassembled WGS sequence"/>
</dbReference>
<feature type="transmembrane region" description="Helical" evidence="2">
    <location>
        <begin position="48"/>
        <end position="70"/>
    </location>
</feature>
<feature type="compositionally biased region" description="Basic and acidic residues" evidence="1">
    <location>
        <begin position="222"/>
        <end position="239"/>
    </location>
</feature>
<feature type="domain" description="HPP transmembrane region" evidence="3">
    <location>
        <begin position="51"/>
        <end position="208"/>
    </location>
</feature>
<evidence type="ECO:0000256" key="2">
    <source>
        <dbReference type="SAM" id="Phobius"/>
    </source>
</evidence>
<reference evidence="4 7" key="2">
    <citation type="submission" date="2019-08" db="EMBL/GenBank/DDBJ databases">
        <title>The genome sequence of a newly discovered highly antifungal drug resistant Aspergillus species, Aspergillus tanneri NIH 1004.</title>
        <authorList>
            <person name="Mounaud S."/>
            <person name="Singh I."/>
            <person name="Joardar V."/>
            <person name="Pakala S."/>
            <person name="Pakala S."/>
            <person name="Venepally P."/>
            <person name="Chung J.K."/>
            <person name="Losada L."/>
            <person name="Nierman W.C."/>
        </authorList>
    </citation>
    <scope>NUCLEOTIDE SEQUENCE [LARGE SCALE GENOMIC DNA]</scope>
    <source>
        <strain evidence="4 7">NIH1004</strain>
    </source>
</reference>
<dbReference type="OrthoDB" id="2016548at2759"/>
<feature type="transmembrane region" description="Helical" evidence="2">
    <location>
        <begin position="82"/>
        <end position="100"/>
    </location>
</feature>
<protein>
    <recommendedName>
        <fullName evidence="3">HPP transmembrane region domain-containing protein</fullName>
    </recommendedName>
</protein>
<dbReference type="EMBL" id="QUQM01000004">
    <property type="protein sequence ID" value="KAA8647668.1"/>
    <property type="molecule type" value="Genomic_DNA"/>
</dbReference>
<sequence length="283" mass="31026">MSRHIDFSRWHVDIDAYLNPFLPGPPWRWLPRPVSHFLGYRGRKPPKALGNILIAFWSLVGVFCGVLVVAEVSMHVPSFRQNAPIIVASFGAVAVLEFCAIESPFAQPRNAILSQLFASVIGIGIGKLFTLNPNANIKPELGGSLACSITTAVMVLTNTVHPPAGATALLAVTEGSSIGWFLIPVMLLGCVLMQCVALLINNIQRRFPVYWWTPTPLSRPKIEDRETNGVEKGNDRASSTDEIGASVPAQVVIQKGKVLVPDNIWITAEEMEILERISERIQQ</sequence>
<dbReference type="EMBL" id="SOSA01000284">
    <property type="protein sequence ID" value="THC93131.1"/>
    <property type="molecule type" value="Genomic_DNA"/>
</dbReference>
<dbReference type="GeneID" id="54329064"/>